<evidence type="ECO:0000256" key="11">
    <source>
        <dbReference type="SAM" id="Phobius"/>
    </source>
</evidence>
<evidence type="ECO:0000313" key="13">
    <source>
        <dbReference type="EMBL" id="CAL4163934.1"/>
    </source>
</evidence>
<keyword evidence="7 11" id="KW-0472">Membrane</keyword>
<proteinExistence type="inferred from homology"/>
<keyword evidence="3" id="KW-1003">Cell membrane</keyword>
<comment type="caution">
    <text evidence="13">The sequence shown here is derived from an EMBL/GenBank/DDBJ whole genome shotgun (WGS) entry which is preliminary data.</text>
</comment>
<evidence type="ECO:0000256" key="4">
    <source>
        <dbReference type="ARBA" id="ARBA00022692"/>
    </source>
</evidence>
<dbReference type="GO" id="GO:0005886">
    <property type="term" value="C:plasma membrane"/>
    <property type="evidence" value="ECO:0007669"/>
    <property type="project" value="UniProtKB-SubCell"/>
</dbReference>
<keyword evidence="4 11" id="KW-0812">Transmembrane</keyword>
<evidence type="ECO:0000256" key="2">
    <source>
        <dbReference type="ARBA" id="ARBA00010663"/>
    </source>
</evidence>
<dbReference type="Proteomes" id="UP001497623">
    <property type="component" value="Unassembled WGS sequence"/>
</dbReference>
<comment type="subcellular location">
    <subcellularLocation>
        <location evidence="1">Cell membrane</location>
        <topology evidence="1">Multi-pass membrane protein</topology>
    </subcellularLocation>
</comment>
<dbReference type="InterPro" id="IPR008365">
    <property type="entry name" value="Prostanoid_rcpt"/>
</dbReference>
<dbReference type="PANTHER" id="PTHR11866">
    <property type="entry name" value="G-PROTEIN COUPLED RECEPTOR FAMILY 1 MEMBER"/>
    <property type="match status" value="1"/>
</dbReference>
<feature type="transmembrane region" description="Helical" evidence="11">
    <location>
        <begin position="229"/>
        <end position="253"/>
    </location>
</feature>
<protein>
    <recommendedName>
        <fullName evidence="12">G-protein coupled receptors family 1 profile domain-containing protein</fullName>
    </recommendedName>
</protein>
<dbReference type="GO" id="GO:0004930">
    <property type="term" value="F:G protein-coupled receptor activity"/>
    <property type="evidence" value="ECO:0007669"/>
    <property type="project" value="UniProtKB-KW"/>
</dbReference>
<feature type="domain" description="G-protein coupled receptors family 1 profile" evidence="12">
    <location>
        <begin position="71"/>
        <end position="337"/>
    </location>
</feature>
<dbReference type="InterPro" id="IPR017452">
    <property type="entry name" value="GPCR_Rhodpsn_7TM"/>
</dbReference>
<dbReference type="CDD" id="cd14981">
    <property type="entry name" value="7tmA_Prostanoid_R"/>
    <property type="match status" value="1"/>
</dbReference>
<keyword evidence="10" id="KW-0807">Transducer</keyword>
<feature type="transmembrane region" description="Helical" evidence="11">
    <location>
        <begin position="175"/>
        <end position="195"/>
    </location>
</feature>
<dbReference type="PANTHER" id="PTHR11866:SF16">
    <property type="entry name" value="PROSTAGLANDIN E2 RECEPTOR EP4 SUBTYPE-LIKE PROTEIN"/>
    <property type="match status" value="1"/>
</dbReference>
<organism evidence="13 14">
    <name type="scientific">Meganyctiphanes norvegica</name>
    <name type="common">Northern krill</name>
    <name type="synonym">Thysanopoda norvegica</name>
    <dbReference type="NCBI Taxonomy" id="48144"/>
    <lineage>
        <taxon>Eukaryota</taxon>
        <taxon>Metazoa</taxon>
        <taxon>Ecdysozoa</taxon>
        <taxon>Arthropoda</taxon>
        <taxon>Crustacea</taxon>
        <taxon>Multicrustacea</taxon>
        <taxon>Malacostraca</taxon>
        <taxon>Eumalacostraca</taxon>
        <taxon>Eucarida</taxon>
        <taxon>Euphausiacea</taxon>
        <taxon>Euphausiidae</taxon>
        <taxon>Meganyctiphanes</taxon>
    </lineage>
</organism>
<keyword evidence="5 11" id="KW-1133">Transmembrane helix</keyword>
<keyword evidence="14" id="KW-1185">Reference proteome</keyword>
<reference evidence="13 14" key="1">
    <citation type="submission" date="2024-05" db="EMBL/GenBank/DDBJ databases">
        <authorList>
            <person name="Wallberg A."/>
        </authorList>
    </citation>
    <scope>NUCLEOTIDE SEQUENCE [LARGE SCALE GENOMIC DNA]</scope>
</reference>
<evidence type="ECO:0000256" key="5">
    <source>
        <dbReference type="ARBA" id="ARBA00022989"/>
    </source>
</evidence>
<feature type="transmembrane region" description="Helical" evidence="11">
    <location>
        <begin position="58"/>
        <end position="80"/>
    </location>
</feature>
<comment type="similarity">
    <text evidence="2">Belongs to the G-protein coupled receptor 1 family.</text>
</comment>
<dbReference type="PRINTS" id="PR01788">
    <property type="entry name" value="PROSTANOIDR"/>
</dbReference>
<feature type="transmembrane region" description="Helical" evidence="11">
    <location>
        <begin position="281"/>
        <end position="301"/>
    </location>
</feature>
<dbReference type="GO" id="GO:0007204">
    <property type="term" value="P:positive regulation of cytosolic calcium ion concentration"/>
    <property type="evidence" value="ECO:0007669"/>
    <property type="project" value="TreeGrafter"/>
</dbReference>
<dbReference type="EMBL" id="CAXKWB010046574">
    <property type="protein sequence ID" value="CAL4163934.1"/>
    <property type="molecule type" value="Genomic_DNA"/>
</dbReference>
<evidence type="ECO:0000256" key="1">
    <source>
        <dbReference type="ARBA" id="ARBA00004651"/>
    </source>
</evidence>
<name>A0AAV2S6V3_MEGNR</name>
<evidence type="ECO:0000256" key="3">
    <source>
        <dbReference type="ARBA" id="ARBA00022475"/>
    </source>
</evidence>
<keyword evidence="9" id="KW-0325">Glycoprotein</keyword>
<dbReference type="PROSITE" id="PS50262">
    <property type="entry name" value="G_PROTEIN_RECEP_F1_2"/>
    <property type="match status" value="1"/>
</dbReference>
<keyword evidence="6" id="KW-0297">G-protein coupled receptor</keyword>
<dbReference type="AlphaFoldDB" id="A0AAV2S6V3"/>
<sequence length="562" mass="64858">MTSLSAKPINNINHTGVSESGESLCVSEGNLFATVLRLPCQNESCPTVLKISVSTTNIISPILLSLAGVIGLVWALYYLYSGDRRPKGSRTVFYLLLRKLMWTDLFGKIITAPVAVITYANREWIGGVPMCNYHAFSMMLIGMVTHSLVSAMAVERLLGIRHGIWYSKNITPYRTRLLLMIIWVFSILFCALPLFGFGQYARQYPGTWCFVNTHLCSESPLKHRLYTNMYGAINILNLLIIVTCNVVVITTLLRIRLCRSQRSILRFCQARGGRKQRELEIQMVVLLMVITCVFMISFMPLDLSIFVNQIVPHLDHRQELLFIRLASINQIMDPWSYIIMRKVFMTSAWKCVRLVLLGRRLSRKVSPPPFWTQNNKTHKANLQLQEDDLCDESPFEAVQYKEMLQSNPVQYGNELPAVCLQYSEVHPTIRSLSRQSLLQGEMYSMSSADSEEIPHTSLPYVYCTGDDTEVKNNFVWSPEKYSQELNRRHSWACAMETVNPKQTIRHKLQSIKFEKLEKCLIKPFYLNTMNNNNECETQFLKDNEWYHSKENFERNTLLKTYL</sequence>
<dbReference type="Gene3D" id="1.20.1070.10">
    <property type="entry name" value="Rhodopsin 7-helix transmembrane proteins"/>
    <property type="match status" value="1"/>
</dbReference>
<evidence type="ECO:0000313" key="14">
    <source>
        <dbReference type="Proteomes" id="UP001497623"/>
    </source>
</evidence>
<dbReference type="SUPFAM" id="SSF81321">
    <property type="entry name" value="Family A G protein-coupled receptor-like"/>
    <property type="match status" value="1"/>
</dbReference>
<evidence type="ECO:0000256" key="8">
    <source>
        <dbReference type="ARBA" id="ARBA00023170"/>
    </source>
</evidence>
<gene>
    <name evidence="13" type="ORF">MNOR_LOCUS33067</name>
</gene>
<dbReference type="GO" id="GO:0007189">
    <property type="term" value="P:adenylate cyclase-activating G protein-coupled receptor signaling pathway"/>
    <property type="evidence" value="ECO:0007669"/>
    <property type="project" value="TreeGrafter"/>
</dbReference>
<evidence type="ECO:0000259" key="12">
    <source>
        <dbReference type="PROSITE" id="PS50262"/>
    </source>
</evidence>
<keyword evidence="8" id="KW-0675">Receptor</keyword>
<evidence type="ECO:0000256" key="6">
    <source>
        <dbReference type="ARBA" id="ARBA00023040"/>
    </source>
</evidence>
<evidence type="ECO:0000256" key="10">
    <source>
        <dbReference type="ARBA" id="ARBA00023224"/>
    </source>
</evidence>
<dbReference type="Pfam" id="PF00001">
    <property type="entry name" value="7tm_1"/>
    <property type="match status" value="1"/>
</dbReference>
<accession>A0AAV2S6V3</accession>
<dbReference type="InterPro" id="IPR000276">
    <property type="entry name" value="GPCR_Rhodpsn"/>
</dbReference>
<feature type="transmembrane region" description="Helical" evidence="11">
    <location>
        <begin position="133"/>
        <end position="154"/>
    </location>
</feature>
<evidence type="ECO:0000256" key="9">
    <source>
        <dbReference type="ARBA" id="ARBA00023180"/>
    </source>
</evidence>
<feature type="transmembrane region" description="Helical" evidence="11">
    <location>
        <begin position="101"/>
        <end position="121"/>
    </location>
</feature>
<evidence type="ECO:0000256" key="7">
    <source>
        <dbReference type="ARBA" id="ARBA00023136"/>
    </source>
</evidence>